<accession>A0A1H0JPR2</accession>
<sequence>MWRRRSKQSFVNLSGKKTSIGRNSGECLHFVCKPPKKQASGFPDVKLSGETDRDSRASGEVSFFMGEISDKEWFQWQI</sequence>
<name>A0A1H0JPR2_HALAD</name>
<dbReference type="AlphaFoldDB" id="A0A1H0JPR2"/>
<organism evidence="1 2">
    <name type="scientific">Halobacillus aidingensis</name>
    <dbReference type="NCBI Taxonomy" id="240303"/>
    <lineage>
        <taxon>Bacteria</taxon>
        <taxon>Bacillati</taxon>
        <taxon>Bacillota</taxon>
        <taxon>Bacilli</taxon>
        <taxon>Bacillales</taxon>
        <taxon>Bacillaceae</taxon>
        <taxon>Halobacillus</taxon>
    </lineage>
</organism>
<dbReference type="EMBL" id="FNIZ01000005">
    <property type="protein sequence ID" value="SDO45361.1"/>
    <property type="molecule type" value="Genomic_DNA"/>
</dbReference>
<dbReference type="Proteomes" id="UP000198860">
    <property type="component" value="Unassembled WGS sequence"/>
</dbReference>
<keyword evidence="2" id="KW-1185">Reference proteome</keyword>
<evidence type="ECO:0000313" key="2">
    <source>
        <dbReference type="Proteomes" id="UP000198860"/>
    </source>
</evidence>
<evidence type="ECO:0000313" key="1">
    <source>
        <dbReference type="EMBL" id="SDO45361.1"/>
    </source>
</evidence>
<proteinExistence type="predicted"/>
<protein>
    <submittedName>
        <fullName evidence="1">Uncharacterized protein</fullName>
    </submittedName>
</protein>
<gene>
    <name evidence="1" type="ORF">SAMN05421677_10584</name>
</gene>
<reference evidence="2" key="1">
    <citation type="submission" date="2016-10" db="EMBL/GenBank/DDBJ databases">
        <authorList>
            <person name="Varghese N."/>
            <person name="Submissions S."/>
        </authorList>
    </citation>
    <scope>NUCLEOTIDE SEQUENCE [LARGE SCALE GENOMIC DNA]</scope>
    <source>
        <strain evidence="2">CGMCC 1.3703</strain>
    </source>
</reference>
<dbReference type="STRING" id="240303.SAMN05421677_10584"/>